<dbReference type="InterPro" id="IPR009057">
    <property type="entry name" value="Homeodomain-like_sf"/>
</dbReference>
<sequence length="303" mass="34869">MKQYQADAAHILLSSISENRRETFPHGDEQFPCTSYLDRYSLKMEGYPWHWHDEWEIAYVERGGVTVRINDKAFRLKEGDGVFIGRRVLHAYSVCGTEAEMPNILFRPSLLYGSQESVYWKRYIKPLILSSAFSCAILTDAVLWQAEALKQARRAFSLLTAEAYGYEFRVRSALSEFVLQLCRNMPCGTERSAGQQSEIDRVRQMLSFIQTHYTAPIQVQQIADNAFISRRECLRSFQSVIGSSPIQYVIALRLRKAKQLLLETDLPILDICAACGFQNQSYFTKAFREKTGTTPAQFRKRAR</sequence>
<dbReference type="GO" id="GO:0043565">
    <property type="term" value="F:sequence-specific DNA binding"/>
    <property type="evidence" value="ECO:0007669"/>
    <property type="project" value="InterPro"/>
</dbReference>
<dbReference type="RefSeq" id="WP_204448290.1">
    <property type="nucleotide sequence ID" value="NZ_JACJKY010000032.1"/>
</dbReference>
<evidence type="ECO:0000313" key="5">
    <source>
        <dbReference type="EMBL" id="MBM6921917.1"/>
    </source>
</evidence>
<dbReference type="SUPFAM" id="SSF51215">
    <property type="entry name" value="Regulatory protein AraC"/>
    <property type="match status" value="1"/>
</dbReference>
<keyword evidence="1" id="KW-0805">Transcription regulation</keyword>
<dbReference type="Gene3D" id="1.10.10.60">
    <property type="entry name" value="Homeodomain-like"/>
    <property type="match status" value="2"/>
</dbReference>
<dbReference type="InterPro" id="IPR037923">
    <property type="entry name" value="HTH-like"/>
</dbReference>
<dbReference type="Gene3D" id="2.60.120.10">
    <property type="entry name" value="Jelly Rolls"/>
    <property type="match status" value="1"/>
</dbReference>
<evidence type="ECO:0000259" key="4">
    <source>
        <dbReference type="PROSITE" id="PS01124"/>
    </source>
</evidence>
<dbReference type="PRINTS" id="PR00032">
    <property type="entry name" value="HTHARAC"/>
</dbReference>
<dbReference type="InterPro" id="IPR018062">
    <property type="entry name" value="HTH_AraC-typ_CS"/>
</dbReference>
<dbReference type="Pfam" id="PF02311">
    <property type="entry name" value="AraC_binding"/>
    <property type="match status" value="1"/>
</dbReference>
<protein>
    <submittedName>
        <fullName evidence="5">AraC family transcriptional regulator</fullName>
    </submittedName>
</protein>
<dbReference type="CDD" id="cd02208">
    <property type="entry name" value="cupin_RmlC-like"/>
    <property type="match status" value="1"/>
</dbReference>
<feature type="domain" description="HTH araC/xylS-type" evidence="4">
    <location>
        <begin position="203"/>
        <end position="301"/>
    </location>
</feature>
<dbReference type="InterPro" id="IPR003313">
    <property type="entry name" value="AraC-bd"/>
</dbReference>
<accession>A0A938X7H4</accession>
<reference evidence="5" key="1">
    <citation type="submission" date="2020-08" db="EMBL/GenBank/DDBJ databases">
        <authorList>
            <person name="Cejkova D."/>
            <person name="Kubasova T."/>
            <person name="Jahodarova E."/>
            <person name="Rychlik I."/>
        </authorList>
    </citation>
    <scope>NUCLEOTIDE SEQUENCE</scope>
    <source>
        <strain evidence="5">An559</strain>
    </source>
</reference>
<name>A0A938X7H4_9FIRM</name>
<dbReference type="SMART" id="SM00342">
    <property type="entry name" value="HTH_ARAC"/>
    <property type="match status" value="1"/>
</dbReference>
<organism evidence="5 6">
    <name type="scientific">Merdimmobilis hominis</name>
    <dbReference type="NCBI Taxonomy" id="2897707"/>
    <lineage>
        <taxon>Bacteria</taxon>
        <taxon>Bacillati</taxon>
        <taxon>Bacillota</taxon>
        <taxon>Clostridia</taxon>
        <taxon>Eubacteriales</taxon>
        <taxon>Oscillospiraceae</taxon>
        <taxon>Merdimmobilis</taxon>
    </lineage>
</organism>
<dbReference type="PROSITE" id="PS00041">
    <property type="entry name" value="HTH_ARAC_FAMILY_1"/>
    <property type="match status" value="1"/>
</dbReference>
<dbReference type="Pfam" id="PF12833">
    <property type="entry name" value="HTH_18"/>
    <property type="match status" value="1"/>
</dbReference>
<proteinExistence type="predicted"/>
<dbReference type="GO" id="GO:0003700">
    <property type="term" value="F:DNA-binding transcription factor activity"/>
    <property type="evidence" value="ECO:0007669"/>
    <property type="project" value="InterPro"/>
</dbReference>
<keyword evidence="2" id="KW-0238">DNA-binding</keyword>
<reference evidence="5" key="2">
    <citation type="journal article" date="2021" name="Sci. Rep.">
        <title>The distribution of antibiotic resistance genes in chicken gut microbiota commensals.</title>
        <authorList>
            <person name="Juricova H."/>
            <person name="Matiasovicova J."/>
            <person name="Kubasova T."/>
            <person name="Cejkova D."/>
            <person name="Rychlik I."/>
        </authorList>
    </citation>
    <scope>NUCLEOTIDE SEQUENCE</scope>
    <source>
        <strain evidence="5">An559</strain>
    </source>
</reference>
<gene>
    <name evidence="5" type="ORF">H6A12_12290</name>
</gene>
<dbReference type="AlphaFoldDB" id="A0A938X7H4"/>
<evidence type="ECO:0000256" key="1">
    <source>
        <dbReference type="ARBA" id="ARBA00023015"/>
    </source>
</evidence>
<evidence type="ECO:0000313" key="6">
    <source>
        <dbReference type="Proteomes" id="UP000774750"/>
    </source>
</evidence>
<dbReference type="PANTHER" id="PTHR43280:SF34">
    <property type="entry name" value="ARAC-FAMILY TRANSCRIPTIONAL REGULATOR"/>
    <property type="match status" value="1"/>
</dbReference>
<evidence type="ECO:0000256" key="3">
    <source>
        <dbReference type="ARBA" id="ARBA00023163"/>
    </source>
</evidence>
<dbReference type="Proteomes" id="UP000774750">
    <property type="component" value="Unassembled WGS sequence"/>
</dbReference>
<dbReference type="InterPro" id="IPR020449">
    <property type="entry name" value="Tscrpt_reg_AraC-type_HTH"/>
</dbReference>
<dbReference type="PROSITE" id="PS01124">
    <property type="entry name" value="HTH_ARAC_FAMILY_2"/>
    <property type="match status" value="1"/>
</dbReference>
<keyword evidence="3" id="KW-0804">Transcription</keyword>
<comment type="caution">
    <text evidence="5">The sequence shown here is derived from an EMBL/GenBank/DDBJ whole genome shotgun (WGS) entry which is preliminary data.</text>
</comment>
<keyword evidence="6" id="KW-1185">Reference proteome</keyword>
<dbReference type="EMBL" id="JACJKY010000032">
    <property type="protein sequence ID" value="MBM6921917.1"/>
    <property type="molecule type" value="Genomic_DNA"/>
</dbReference>
<dbReference type="InterPro" id="IPR014710">
    <property type="entry name" value="RmlC-like_jellyroll"/>
</dbReference>
<dbReference type="PANTHER" id="PTHR43280">
    <property type="entry name" value="ARAC-FAMILY TRANSCRIPTIONAL REGULATOR"/>
    <property type="match status" value="1"/>
</dbReference>
<evidence type="ECO:0000256" key="2">
    <source>
        <dbReference type="ARBA" id="ARBA00023125"/>
    </source>
</evidence>
<dbReference type="SUPFAM" id="SSF46689">
    <property type="entry name" value="Homeodomain-like"/>
    <property type="match status" value="2"/>
</dbReference>
<dbReference type="InterPro" id="IPR018060">
    <property type="entry name" value="HTH_AraC"/>
</dbReference>